<evidence type="ECO:0000256" key="12">
    <source>
        <dbReference type="SAM" id="Phobius"/>
    </source>
</evidence>
<dbReference type="Gene3D" id="1.10.287.950">
    <property type="entry name" value="Methyl-accepting chemotaxis protein"/>
    <property type="match status" value="1"/>
</dbReference>
<evidence type="ECO:0000256" key="11">
    <source>
        <dbReference type="PROSITE-ProRule" id="PRU00284"/>
    </source>
</evidence>
<dbReference type="Proteomes" id="UP000194139">
    <property type="component" value="Chromosome"/>
</dbReference>
<sequence length="574" mass="59788">MRNRFSVSAALSIVLAVFVVLFAGAGAAAIKLLRDNQEWIEQLGRDNIERASELGNVSSAVFQARAALVDAKTYMEGGRIPDRDQMLTVVDRFLADAEKGAARLRAMPYADGAGRPLYDAVMAAYGKLVGDTLIPMRKAIQGWNGVEVNRLSDQVLPAAAAAYVKAEGDFQRYTRAQGSAAIAEVAHMQGVAVYTAIGLAAFVLLLAVGIRMALRRALLDPLRDAGGHFDRIADGDLTRPIDTRGDNEIGVLFSAMSRMQSGLAGAVDAVRTAVDDIHGDMRALAAGGVQLSDRTAEQAGMLQETAAGMSALAQTVQATSDNADEARVQAQCAEALAEEGAQAVDRVVRRMRDISDSARRIGDIVGVVDGIAFQTNLLALNAAVEAARAGAAGRGFAVVAGEVRTLAQRSAAAAREIQALIADSASHVQAGVQEVGSAGQTIGAMRQAVARVATLVEEISHAAAEQAGGIGAMHEAMSGLDRNTQENAALAEETAAAVASLEGRAERLRQAVAVFRLRRDAEAGVQGETPATAPSAAVPVRQVGFDGERNVSVLDLVLDAGGRRGNVLGADAHA</sequence>
<evidence type="ECO:0000313" key="16">
    <source>
        <dbReference type="Proteomes" id="UP000194139"/>
    </source>
</evidence>
<dbReference type="FunFam" id="1.10.287.950:FF:000001">
    <property type="entry name" value="Methyl-accepting chemotaxis sensory transducer"/>
    <property type="match status" value="1"/>
</dbReference>
<evidence type="ECO:0000256" key="2">
    <source>
        <dbReference type="ARBA" id="ARBA00022475"/>
    </source>
</evidence>
<evidence type="ECO:0000259" key="14">
    <source>
        <dbReference type="PROSITE" id="PS50885"/>
    </source>
</evidence>
<evidence type="ECO:0000256" key="9">
    <source>
        <dbReference type="ARBA" id="ARBA00023224"/>
    </source>
</evidence>
<evidence type="ECO:0000259" key="13">
    <source>
        <dbReference type="PROSITE" id="PS50111"/>
    </source>
</evidence>
<reference evidence="15 16" key="1">
    <citation type="submission" date="2017-05" db="EMBL/GenBank/DDBJ databases">
        <title>Complete and WGS of Bordetella genogroups.</title>
        <authorList>
            <person name="Spilker T."/>
            <person name="LiPuma J."/>
        </authorList>
    </citation>
    <scope>NUCLEOTIDE SEQUENCE [LARGE SCALE GENOMIC DNA]</scope>
    <source>
        <strain evidence="15 16">AU17164</strain>
    </source>
</reference>
<dbReference type="SUPFAM" id="SSF58104">
    <property type="entry name" value="Methyl-accepting chemotaxis protein (MCP) signaling domain"/>
    <property type="match status" value="1"/>
</dbReference>
<dbReference type="EMBL" id="CP021109">
    <property type="protein sequence ID" value="ARP86537.1"/>
    <property type="molecule type" value="Genomic_DNA"/>
</dbReference>
<keyword evidence="7 12" id="KW-1133">Transmembrane helix</keyword>
<evidence type="ECO:0000256" key="1">
    <source>
        <dbReference type="ARBA" id="ARBA00004429"/>
    </source>
</evidence>
<keyword evidence="8 12" id="KW-0472">Membrane</keyword>
<dbReference type="GO" id="GO:0007165">
    <property type="term" value="P:signal transduction"/>
    <property type="evidence" value="ECO:0007669"/>
    <property type="project" value="UniProtKB-KW"/>
</dbReference>
<dbReference type="GO" id="GO:0004888">
    <property type="term" value="F:transmembrane signaling receptor activity"/>
    <property type="evidence" value="ECO:0007669"/>
    <property type="project" value="InterPro"/>
</dbReference>
<evidence type="ECO:0000256" key="4">
    <source>
        <dbReference type="ARBA" id="ARBA00022500"/>
    </source>
</evidence>
<dbReference type="InterPro" id="IPR004090">
    <property type="entry name" value="Chemotax_Me-accpt_rcpt"/>
</dbReference>
<evidence type="ECO:0000256" key="10">
    <source>
        <dbReference type="ARBA" id="ARBA00029447"/>
    </source>
</evidence>
<dbReference type="SMART" id="SM00283">
    <property type="entry name" value="MA"/>
    <property type="match status" value="1"/>
</dbReference>
<keyword evidence="4" id="KW-0145">Chemotaxis</keyword>
<keyword evidence="3" id="KW-0488">Methylation</keyword>
<dbReference type="GO" id="GO:0006935">
    <property type="term" value="P:chemotaxis"/>
    <property type="evidence" value="ECO:0007669"/>
    <property type="project" value="UniProtKB-KW"/>
</dbReference>
<evidence type="ECO:0000256" key="5">
    <source>
        <dbReference type="ARBA" id="ARBA00022519"/>
    </source>
</evidence>
<keyword evidence="9 11" id="KW-0807">Transducer</keyword>
<feature type="domain" description="Methyl-accepting transducer" evidence="13">
    <location>
        <begin position="273"/>
        <end position="502"/>
    </location>
</feature>
<comment type="similarity">
    <text evidence="10">Belongs to the methyl-accepting chemotaxis (MCP) protein family.</text>
</comment>
<dbReference type="Pfam" id="PF02203">
    <property type="entry name" value="TarH"/>
    <property type="match status" value="1"/>
</dbReference>
<dbReference type="RefSeq" id="WP_086072290.1">
    <property type="nucleotide sequence ID" value="NZ_CP021109.1"/>
</dbReference>
<organism evidence="15 16">
    <name type="scientific">Bordetella genomosp. 9</name>
    <dbReference type="NCBI Taxonomy" id="1416803"/>
    <lineage>
        <taxon>Bacteria</taxon>
        <taxon>Pseudomonadati</taxon>
        <taxon>Pseudomonadota</taxon>
        <taxon>Betaproteobacteria</taxon>
        <taxon>Burkholderiales</taxon>
        <taxon>Alcaligenaceae</taxon>
        <taxon>Bordetella</taxon>
    </lineage>
</organism>
<dbReference type="Pfam" id="PF00672">
    <property type="entry name" value="HAMP"/>
    <property type="match status" value="1"/>
</dbReference>
<dbReference type="PANTHER" id="PTHR43531">
    <property type="entry name" value="PROTEIN ICFG"/>
    <property type="match status" value="1"/>
</dbReference>
<dbReference type="PROSITE" id="PS50111">
    <property type="entry name" value="CHEMOTAXIS_TRANSDUC_2"/>
    <property type="match status" value="1"/>
</dbReference>
<evidence type="ECO:0000313" key="15">
    <source>
        <dbReference type="EMBL" id="ARP86537.1"/>
    </source>
</evidence>
<name>A0A1W6YZL3_9BORD</name>
<dbReference type="PROSITE" id="PS50885">
    <property type="entry name" value="HAMP"/>
    <property type="match status" value="1"/>
</dbReference>
<keyword evidence="5" id="KW-0997">Cell inner membrane</keyword>
<keyword evidence="2" id="KW-1003">Cell membrane</keyword>
<proteinExistence type="inferred from homology"/>
<evidence type="ECO:0000256" key="8">
    <source>
        <dbReference type="ARBA" id="ARBA00023136"/>
    </source>
</evidence>
<gene>
    <name evidence="15" type="ORF">CAL13_10215</name>
</gene>
<dbReference type="SMART" id="SM00304">
    <property type="entry name" value="HAMP"/>
    <property type="match status" value="1"/>
</dbReference>
<dbReference type="Pfam" id="PF00015">
    <property type="entry name" value="MCPsignal"/>
    <property type="match status" value="1"/>
</dbReference>
<comment type="subcellular location">
    <subcellularLocation>
        <location evidence="1">Cell inner membrane</location>
        <topology evidence="1">Multi-pass membrane protein</topology>
    </subcellularLocation>
</comment>
<feature type="domain" description="HAMP" evidence="14">
    <location>
        <begin position="216"/>
        <end position="268"/>
    </location>
</feature>
<dbReference type="InterPro" id="IPR003660">
    <property type="entry name" value="HAMP_dom"/>
</dbReference>
<accession>A0A1W6YZL3</accession>
<evidence type="ECO:0000256" key="6">
    <source>
        <dbReference type="ARBA" id="ARBA00022692"/>
    </source>
</evidence>
<dbReference type="PRINTS" id="PR00260">
    <property type="entry name" value="CHEMTRNSDUCR"/>
</dbReference>
<evidence type="ECO:0000256" key="3">
    <source>
        <dbReference type="ARBA" id="ARBA00022481"/>
    </source>
</evidence>
<dbReference type="InterPro" id="IPR051310">
    <property type="entry name" value="MCP_chemotaxis"/>
</dbReference>
<keyword evidence="6 12" id="KW-0812">Transmembrane</keyword>
<evidence type="ECO:0000256" key="7">
    <source>
        <dbReference type="ARBA" id="ARBA00022989"/>
    </source>
</evidence>
<feature type="transmembrane region" description="Helical" evidence="12">
    <location>
        <begin position="191"/>
        <end position="214"/>
    </location>
</feature>
<dbReference type="AlphaFoldDB" id="A0A1W6YZL3"/>
<protein>
    <submittedName>
        <fullName evidence="15">Methyl-accepting chemotaxis protein</fullName>
    </submittedName>
</protein>
<dbReference type="PANTHER" id="PTHR43531:SF7">
    <property type="entry name" value="AEROTAXIS RECEPTOR"/>
    <property type="match status" value="1"/>
</dbReference>
<keyword evidence="16" id="KW-1185">Reference proteome</keyword>
<dbReference type="CDD" id="cd06225">
    <property type="entry name" value="HAMP"/>
    <property type="match status" value="1"/>
</dbReference>
<dbReference type="GO" id="GO:0005886">
    <property type="term" value="C:plasma membrane"/>
    <property type="evidence" value="ECO:0007669"/>
    <property type="project" value="UniProtKB-SubCell"/>
</dbReference>
<dbReference type="InterPro" id="IPR003122">
    <property type="entry name" value="Tar_rcpt_lig-bd"/>
</dbReference>
<dbReference type="InterPro" id="IPR004089">
    <property type="entry name" value="MCPsignal_dom"/>
</dbReference>